<dbReference type="PANTHER" id="PTHR30435:SF2">
    <property type="entry name" value="FLAGELLAR BASAL-BODY ROD PROTEIN FLGC"/>
    <property type="match status" value="1"/>
</dbReference>
<keyword evidence="10" id="KW-1185">Reference proteome</keyword>
<feature type="domain" description="Flagellar basal-body/hook protein C-terminal" evidence="8">
    <location>
        <begin position="99"/>
        <end position="137"/>
    </location>
</feature>
<keyword evidence="4 6" id="KW-0975">Bacterial flagellum</keyword>
<dbReference type="NCBIfam" id="TIGR01395">
    <property type="entry name" value="FlgC"/>
    <property type="match status" value="1"/>
</dbReference>
<evidence type="ECO:0000313" key="9">
    <source>
        <dbReference type="EMBL" id="GER00414.1"/>
    </source>
</evidence>
<comment type="subcellular location">
    <subcellularLocation>
        <location evidence="1 6">Bacterial flagellum basal body</location>
    </subcellularLocation>
</comment>
<dbReference type="InterPro" id="IPR001444">
    <property type="entry name" value="Flag_bb_rod_N"/>
</dbReference>
<dbReference type="InterPro" id="IPR010930">
    <property type="entry name" value="Flg_bb/hook_C_dom"/>
</dbReference>
<evidence type="ECO:0000256" key="4">
    <source>
        <dbReference type="ARBA" id="ARBA00023143"/>
    </source>
</evidence>
<evidence type="ECO:0000256" key="5">
    <source>
        <dbReference type="ARBA" id="ARBA00025933"/>
    </source>
</evidence>
<evidence type="ECO:0000256" key="3">
    <source>
        <dbReference type="ARBA" id="ARBA00017941"/>
    </source>
</evidence>
<dbReference type="PANTHER" id="PTHR30435">
    <property type="entry name" value="FLAGELLAR PROTEIN"/>
    <property type="match status" value="1"/>
</dbReference>
<protein>
    <recommendedName>
        <fullName evidence="3 6">Flagellar basal-body rod protein FlgC</fullName>
    </recommendedName>
</protein>
<dbReference type="GO" id="GO:0071978">
    <property type="term" value="P:bacterial-type flagellum-dependent swarming motility"/>
    <property type="evidence" value="ECO:0007669"/>
    <property type="project" value="TreeGrafter"/>
</dbReference>
<dbReference type="InterPro" id="IPR019776">
    <property type="entry name" value="Flagellar_basal_body_rod_CS"/>
</dbReference>
<dbReference type="PROSITE" id="PS00588">
    <property type="entry name" value="FLAGELLA_BB_ROD"/>
    <property type="match status" value="1"/>
</dbReference>
<dbReference type="EMBL" id="BKCM01000004">
    <property type="protein sequence ID" value="GER00414.1"/>
    <property type="molecule type" value="Genomic_DNA"/>
</dbReference>
<dbReference type="GO" id="GO:0030694">
    <property type="term" value="C:bacterial-type flagellum basal body, rod"/>
    <property type="evidence" value="ECO:0007669"/>
    <property type="project" value="UniProtKB-UniRule"/>
</dbReference>
<comment type="similarity">
    <text evidence="2">Belongs to the flagella basal body rod proteins family.</text>
</comment>
<evidence type="ECO:0000256" key="6">
    <source>
        <dbReference type="RuleBase" id="RU362062"/>
    </source>
</evidence>
<name>A0A5A7MYI7_9PROT</name>
<reference evidence="9 10" key="1">
    <citation type="submission" date="2019-09" db="EMBL/GenBank/DDBJ databases">
        <title>NBRP : Genome information of microbial organism related human and environment.</title>
        <authorList>
            <person name="Hattori M."/>
            <person name="Oshima K."/>
            <person name="Inaba H."/>
            <person name="Suda W."/>
            <person name="Sakamoto M."/>
            <person name="Iino T."/>
            <person name="Kitahara M."/>
            <person name="Oshida Y."/>
            <person name="Iida T."/>
            <person name="Kudo T."/>
            <person name="Itoh T."/>
            <person name="Ohkuma M."/>
        </authorList>
    </citation>
    <scope>NUCLEOTIDE SEQUENCE [LARGE SCALE GENOMIC DNA]</scope>
    <source>
        <strain evidence="9 10">Mie-1</strain>
    </source>
</reference>
<evidence type="ECO:0000256" key="2">
    <source>
        <dbReference type="ARBA" id="ARBA00009677"/>
    </source>
</evidence>
<evidence type="ECO:0000256" key="1">
    <source>
        <dbReference type="ARBA" id="ARBA00004117"/>
    </source>
</evidence>
<dbReference type="AlphaFoldDB" id="A0A5A7MYI7"/>
<gene>
    <name evidence="9" type="ORF">JCM17845_10370</name>
</gene>
<comment type="caution">
    <text evidence="9">The sequence shown here is derived from an EMBL/GenBank/DDBJ whole genome shotgun (WGS) entry which is preliminary data.</text>
</comment>
<proteinExistence type="inferred from homology"/>
<comment type="subunit">
    <text evidence="5 6">The basal body constitutes a major portion of the flagellar organelle and consists of four rings (L,P,S, and M) mounted on a central rod. The rod consists of about 26 subunits of FlgG in the distal portion, and FlgB, FlgC and FlgF are thought to build up the proximal portion of the rod with about 6 subunits each.</text>
</comment>
<dbReference type="Pfam" id="PF06429">
    <property type="entry name" value="Flg_bbr_C"/>
    <property type="match status" value="1"/>
</dbReference>
<evidence type="ECO:0000259" key="8">
    <source>
        <dbReference type="Pfam" id="PF06429"/>
    </source>
</evidence>
<keyword evidence="9" id="KW-0966">Cell projection</keyword>
<dbReference type="Proteomes" id="UP000325187">
    <property type="component" value="Unassembled WGS sequence"/>
</dbReference>
<dbReference type="InterPro" id="IPR006299">
    <property type="entry name" value="FlgC"/>
</dbReference>
<dbReference type="Pfam" id="PF00460">
    <property type="entry name" value="Flg_bb_rod"/>
    <property type="match status" value="1"/>
</dbReference>
<keyword evidence="9" id="KW-0969">Cilium</keyword>
<feature type="domain" description="Flagellar basal body rod protein N-terminal" evidence="7">
    <location>
        <begin position="17"/>
        <end position="41"/>
    </location>
</feature>
<evidence type="ECO:0000259" key="7">
    <source>
        <dbReference type="Pfam" id="PF00460"/>
    </source>
</evidence>
<sequence length="145" mass="15989">MIGRGDWAVDNDLMKAMQVSASGLKAQTTRMRVIAENLANSASEASSPNEDPYRRKTVTFANVLDRTLDVEMVEVKKVEFDKADFGTRFDPGHPGADANGYVKTTNVNGMVEAMDMGQAQRTYQANLNVIDAIKSMSVRTLEILR</sequence>
<keyword evidence="9" id="KW-0282">Flagellum</keyword>
<evidence type="ECO:0000313" key="10">
    <source>
        <dbReference type="Proteomes" id="UP000325187"/>
    </source>
</evidence>
<organism evidence="9 10">
    <name type="scientific">Iodidimonas gelatinilytica</name>
    <dbReference type="NCBI Taxonomy" id="1236966"/>
    <lineage>
        <taxon>Bacteria</taxon>
        <taxon>Pseudomonadati</taxon>
        <taxon>Pseudomonadota</taxon>
        <taxon>Alphaproteobacteria</taxon>
        <taxon>Iodidimonadales</taxon>
        <taxon>Iodidimonadaceae</taxon>
        <taxon>Iodidimonas</taxon>
    </lineage>
</organism>
<accession>A0A5A7MYI7</accession>